<name>A0A2R5F853_9PROT</name>
<keyword evidence="1" id="KW-1133">Transmembrane helix</keyword>
<dbReference type="AlphaFoldDB" id="A0A2R5F853"/>
<organism evidence="2 3">
    <name type="scientific">Novimethylophilus kurashikiensis</name>
    <dbReference type="NCBI Taxonomy" id="1825523"/>
    <lineage>
        <taxon>Bacteria</taxon>
        <taxon>Pseudomonadati</taxon>
        <taxon>Pseudomonadota</taxon>
        <taxon>Betaproteobacteria</taxon>
        <taxon>Nitrosomonadales</taxon>
        <taxon>Methylophilaceae</taxon>
        <taxon>Novimethylophilus</taxon>
    </lineage>
</organism>
<proteinExistence type="predicted"/>
<comment type="caution">
    <text evidence="2">The sequence shown here is derived from an EMBL/GenBank/DDBJ whole genome shotgun (WGS) entry which is preliminary data.</text>
</comment>
<dbReference type="Proteomes" id="UP000245081">
    <property type="component" value="Unassembled WGS sequence"/>
</dbReference>
<dbReference type="EMBL" id="BDOQ01000006">
    <property type="protein sequence ID" value="GBG13999.1"/>
    <property type="molecule type" value="Genomic_DNA"/>
</dbReference>
<keyword evidence="1" id="KW-0472">Membrane</keyword>
<reference evidence="2 3" key="1">
    <citation type="journal article" date="2018" name="Environ. Microbiol.">
        <title>Isolation and genomic characterization of Novimethylophilus kurashikiensis gen. nov. sp. nov., a new lanthanide-dependent methylotrophic species of Methylophilaceae.</title>
        <authorList>
            <person name="Lv H."/>
            <person name="Sahin N."/>
            <person name="Tani A."/>
        </authorList>
    </citation>
    <scope>NUCLEOTIDE SEQUENCE [LARGE SCALE GENOMIC DNA]</scope>
    <source>
        <strain evidence="2 3">La2-4</strain>
    </source>
</reference>
<sequence length="70" mass="7485">MKPLFKATLVRRMSANKFTKKFWGRLILAAAVVLLVVGDLLTTGVGSLFVTLGAMGLGFVGLLLAFAEED</sequence>
<evidence type="ECO:0000256" key="1">
    <source>
        <dbReference type="SAM" id="Phobius"/>
    </source>
</evidence>
<gene>
    <name evidence="2" type="ORF">NMK_1555</name>
</gene>
<keyword evidence="3" id="KW-1185">Reference proteome</keyword>
<keyword evidence="1" id="KW-0812">Transmembrane</keyword>
<evidence type="ECO:0000313" key="2">
    <source>
        <dbReference type="EMBL" id="GBG13999.1"/>
    </source>
</evidence>
<accession>A0A2R5F853</accession>
<feature type="transmembrane region" description="Helical" evidence="1">
    <location>
        <begin position="48"/>
        <end position="67"/>
    </location>
</feature>
<evidence type="ECO:0000313" key="3">
    <source>
        <dbReference type="Proteomes" id="UP000245081"/>
    </source>
</evidence>
<protein>
    <submittedName>
        <fullName evidence="2">ABC transporter</fullName>
    </submittedName>
</protein>